<evidence type="ECO:0000313" key="10">
    <source>
        <dbReference type="Proteomes" id="UP000182521"/>
    </source>
</evidence>
<dbReference type="KEGG" id="frc:KX01_866"/>
<feature type="transmembrane region" description="Helical" evidence="8">
    <location>
        <begin position="360"/>
        <end position="384"/>
    </location>
</feature>
<evidence type="ECO:0000313" key="9">
    <source>
        <dbReference type="EMBL" id="APC96506.1"/>
    </source>
</evidence>
<gene>
    <name evidence="9" type="ORF">KX01_866</name>
</gene>
<keyword evidence="6 8" id="KW-1133">Transmembrane helix</keyword>
<accession>A0A1J0KS39</accession>
<dbReference type="GO" id="GO:0003333">
    <property type="term" value="P:amino acid transmembrane transport"/>
    <property type="evidence" value="ECO:0007669"/>
    <property type="project" value="InterPro"/>
</dbReference>
<dbReference type="EMBL" id="CP009654">
    <property type="protein sequence ID" value="APC96506.1"/>
    <property type="molecule type" value="Genomic_DNA"/>
</dbReference>
<keyword evidence="3" id="KW-1003">Cell membrane</keyword>
<dbReference type="Proteomes" id="UP000182521">
    <property type="component" value="Chromosome"/>
</dbReference>
<feature type="transmembrane region" description="Helical" evidence="8">
    <location>
        <begin position="159"/>
        <end position="179"/>
    </location>
</feature>
<dbReference type="InterPro" id="IPR018227">
    <property type="entry name" value="Amino_acid_transport_2"/>
</dbReference>
<reference evidence="10" key="1">
    <citation type="submission" date="2014-10" db="EMBL/GenBank/DDBJ databases">
        <authorList>
            <person name="Kuske C.R."/>
            <person name="Challacombe J.F."/>
            <person name="Daligault H.E."/>
            <person name="Davenport K.W."/>
            <person name="Johnson S.L."/>
            <person name="Siddaramappa S."/>
            <person name="Petersen J.M."/>
        </authorList>
    </citation>
    <scope>NUCLEOTIDE SEQUENCE [LARGE SCALE GENOMIC DNA]</scope>
    <source>
        <strain evidence="10">CA97-1460</strain>
    </source>
</reference>
<evidence type="ECO:0000256" key="8">
    <source>
        <dbReference type="SAM" id="Phobius"/>
    </source>
</evidence>
<proteinExistence type="predicted"/>
<feature type="transmembrane region" description="Helical" evidence="8">
    <location>
        <begin position="289"/>
        <end position="314"/>
    </location>
</feature>
<keyword evidence="10" id="KW-1185">Reference proteome</keyword>
<dbReference type="OrthoDB" id="1673656at2"/>
<feature type="transmembrane region" description="Helical" evidence="8">
    <location>
        <begin position="242"/>
        <end position="262"/>
    </location>
</feature>
<feature type="transmembrane region" description="Helical" evidence="8">
    <location>
        <begin position="199"/>
        <end position="221"/>
    </location>
</feature>
<dbReference type="GO" id="GO:0005886">
    <property type="term" value="C:plasma membrane"/>
    <property type="evidence" value="ECO:0007669"/>
    <property type="project" value="UniProtKB-SubCell"/>
</dbReference>
<sequence>MVQILKKIDKFDFGWIVISFGMAVGAGIVLTPVSIGVVGFFIFLLAAIIAFPGTYLVQKIYIETLCANKEPKVYSEVITDYLGAKWGSFLSIVYFLMMVVWTIIYAEVVTESLASYLHIFGLTSNPNLDSNIIYSFFLILIMVYIGIKSQKLLVRVSSFLVMVLLLAIVVTSLVMIPLWSLENITYIPKSKQIMPKTIVMIPFALTAILFMGSISPMVISYRLKYKNNPELAKQKAVSTMKFSFYILLAIVGFFIFSFALVLPHGLAVEASKTNQSVFVILDKTHNSNLMLYICGIIINICAILTSFLSILAGMSESLRGILYKIFKLVKVESNYTHTNFIANIIMFMMIWLSVVFKFNVYFLVPLTGPIYCLVGCFIPVYLVYKVPALHCYKSKSLYFILFVGVMLAISPFLSYALA</sequence>
<feature type="transmembrane region" description="Helical" evidence="8">
    <location>
        <begin position="37"/>
        <end position="57"/>
    </location>
</feature>
<keyword evidence="5 8" id="KW-0812">Transmembrane</keyword>
<evidence type="ECO:0000256" key="2">
    <source>
        <dbReference type="ARBA" id="ARBA00022448"/>
    </source>
</evidence>
<evidence type="ECO:0000256" key="4">
    <source>
        <dbReference type="ARBA" id="ARBA00022519"/>
    </source>
</evidence>
<feature type="transmembrane region" description="Helical" evidence="8">
    <location>
        <begin position="335"/>
        <end position="354"/>
    </location>
</feature>
<evidence type="ECO:0000256" key="5">
    <source>
        <dbReference type="ARBA" id="ARBA00022692"/>
    </source>
</evidence>
<keyword evidence="4" id="KW-0997">Cell inner membrane</keyword>
<feature type="transmembrane region" description="Helical" evidence="8">
    <location>
        <begin position="12"/>
        <end position="31"/>
    </location>
</feature>
<evidence type="ECO:0000256" key="6">
    <source>
        <dbReference type="ARBA" id="ARBA00022989"/>
    </source>
</evidence>
<dbReference type="AlphaFoldDB" id="A0A1J0KS39"/>
<organism evidence="9 10">
    <name type="scientific">Francisella frigiditurris</name>
    <dbReference type="NCBI Taxonomy" id="1542390"/>
    <lineage>
        <taxon>Bacteria</taxon>
        <taxon>Pseudomonadati</taxon>
        <taxon>Pseudomonadota</taxon>
        <taxon>Gammaproteobacteria</taxon>
        <taxon>Thiotrichales</taxon>
        <taxon>Francisellaceae</taxon>
        <taxon>Francisella</taxon>
    </lineage>
</organism>
<dbReference type="PANTHER" id="PTHR35334">
    <property type="entry name" value="SERINE TRANSPORTER"/>
    <property type="match status" value="1"/>
</dbReference>
<evidence type="ECO:0000256" key="7">
    <source>
        <dbReference type="ARBA" id="ARBA00023136"/>
    </source>
</evidence>
<dbReference type="PANTHER" id="PTHR35334:SF4">
    <property type="entry name" value="SERINE TRANSPORTER-RELATED"/>
    <property type="match status" value="1"/>
</dbReference>
<feature type="transmembrane region" description="Helical" evidence="8">
    <location>
        <begin position="128"/>
        <end position="147"/>
    </location>
</feature>
<feature type="transmembrane region" description="Helical" evidence="8">
    <location>
        <begin position="89"/>
        <end position="108"/>
    </location>
</feature>
<dbReference type="RefSeq" id="WP_071663805.1">
    <property type="nucleotide sequence ID" value="NZ_CP009654.1"/>
</dbReference>
<dbReference type="Pfam" id="PF03222">
    <property type="entry name" value="Trp_Tyr_perm"/>
    <property type="match status" value="1"/>
</dbReference>
<evidence type="ECO:0000256" key="1">
    <source>
        <dbReference type="ARBA" id="ARBA00004429"/>
    </source>
</evidence>
<keyword evidence="2" id="KW-0813">Transport</keyword>
<keyword evidence="7 8" id="KW-0472">Membrane</keyword>
<dbReference type="Gene3D" id="1.20.1740.10">
    <property type="entry name" value="Amino acid/polyamine transporter I"/>
    <property type="match status" value="1"/>
</dbReference>
<comment type="subcellular location">
    <subcellularLocation>
        <location evidence="1">Cell inner membrane</location>
        <topology evidence="1">Multi-pass membrane protein</topology>
    </subcellularLocation>
</comment>
<name>A0A1J0KS39_9GAMM</name>
<protein>
    <submittedName>
        <fullName evidence="9">Tryptophan/tyrosine permease family protein</fullName>
    </submittedName>
</protein>
<evidence type="ECO:0000256" key="3">
    <source>
        <dbReference type="ARBA" id="ARBA00022475"/>
    </source>
</evidence>
<feature type="transmembrane region" description="Helical" evidence="8">
    <location>
        <begin position="396"/>
        <end position="417"/>
    </location>
</feature>
<dbReference type="STRING" id="1542390.KX01_866"/>